<dbReference type="InterPro" id="IPR050104">
    <property type="entry name" value="FMN-dep_NADH:Q_OxRdtase_AzoR1"/>
</dbReference>
<organism evidence="2 3">
    <name type="scientific">Actinoalloteichus hymeniacidonis</name>
    <dbReference type="NCBI Taxonomy" id="340345"/>
    <lineage>
        <taxon>Bacteria</taxon>
        <taxon>Bacillati</taxon>
        <taxon>Actinomycetota</taxon>
        <taxon>Actinomycetes</taxon>
        <taxon>Pseudonocardiales</taxon>
        <taxon>Pseudonocardiaceae</taxon>
        <taxon>Actinoalloteichus</taxon>
    </lineage>
</organism>
<dbReference type="AlphaFoldDB" id="A0AAC9HPM9"/>
<dbReference type="SUPFAM" id="SSF52218">
    <property type="entry name" value="Flavoproteins"/>
    <property type="match status" value="1"/>
</dbReference>
<protein>
    <submittedName>
        <fullName evidence="2">Acyl carrier protein phosphodiesterase</fullName>
    </submittedName>
</protein>
<name>A0AAC9HPM9_9PSEU</name>
<evidence type="ECO:0000259" key="1">
    <source>
        <dbReference type="Pfam" id="PF02525"/>
    </source>
</evidence>
<dbReference type="Pfam" id="PF02525">
    <property type="entry name" value="Flavodoxin_2"/>
    <property type="match status" value="1"/>
</dbReference>
<dbReference type="InterPro" id="IPR029039">
    <property type="entry name" value="Flavoprotein-like_sf"/>
</dbReference>
<dbReference type="KEGG" id="ahm:TL08_11655"/>
<dbReference type="Proteomes" id="UP000095210">
    <property type="component" value="Chromosome"/>
</dbReference>
<dbReference type="Gene3D" id="3.40.50.360">
    <property type="match status" value="1"/>
</dbReference>
<accession>A0AAC9HPM9</accession>
<gene>
    <name evidence="2" type="ORF">TL08_11655</name>
</gene>
<dbReference type="PANTHER" id="PTHR43741">
    <property type="entry name" value="FMN-DEPENDENT NADH-AZOREDUCTASE 1"/>
    <property type="match status" value="1"/>
</dbReference>
<feature type="domain" description="Flavodoxin-like fold" evidence="1">
    <location>
        <begin position="1"/>
        <end position="184"/>
    </location>
</feature>
<dbReference type="PANTHER" id="PTHR43741:SF4">
    <property type="entry name" value="FMN-DEPENDENT NADH:QUINONE OXIDOREDUCTASE"/>
    <property type="match status" value="1"/>
</dbReference>
<reference evidence="3" key="1">
    <citation type="submission" date="2016-03" db="EMBL/GenBank/DDBJ databases">
        <title>Complete genome sequence of the type strain Actinoalloteichus hymeniacidonis DSM 45092.</title>
        <authorList>
            <person name="Schaffert L."/>
            <person name="Albersmeier A."/>
            <person name="Winkler A."/>
            <person name="Kalinowski J."/>
            <person name="Zotchev S."/>
            <person name="Ruckert C."/>
        </authorList>
    </citation>
    <scope>NUCLEOTIDE SEQUENCE [LARGE SCALE GENOMIC DNA]</scope>
    <source>
        <strain evidence="3">HPA177(T) (DSM 45092(T))</strain>
    </source>
</reference>
<keyword evidence="3" id="KW-1185">Reference proteome</keyword>
<evidence type="ECO:0000313" key="2">
    <source>
        <dbReference type="EMBL" id="AOS63145.1"/>
    </source>
</evidence>
<sequence length="229" mass="24575">MTLLRVDTSVRRLGSITRELADIMAATWPADQVVHRDLTGCPDLHAAWHQAASAGFLPEPHWTPAMRRGKALAADFADEVLAATEIVVGAPLYNFGTPASVKSWVDLLITDPRFDPRHTLPGRALAGVPLTLVIARGGSYAPGAPREGWDHATPYLRRIFGDLFGAEVTVIAAELTAAEIDPALAELRPQADLSRAEARALAERTAAHLAERRAHDRELSTGTTGVDVG</sequence>
<evidence type="ECO:0000313" key="3">
    <source>
        <dbReference type="Proteomes" id="UP000095210"/>
    </source>
</evidence>
<dbReference type="RefSeq" id="WP_069848793.1">
    <property type="nucleotide sequence ID" value="NZ_CP014859.1"/>
</dbReference>
<dbReference type="EMBL" id="CP014859">
    <property type="protein sequence ID" value="AOS63145.1"/>
    <property type="molecule type" value="Genomic_DNA"/>
</dbReference>
<proteinExistence type="predicted"/>
<dbReference type="InterPro" id="IPR003680">
    <property type="entry name" value="Flavodoxin_fold"/>
</dbReference>